<sequence>MENREDLTSGDFIPFEHNPFRTGKMTSSLLLWRHDMFVLQPSRISNFQPSCTYQPVALNADRSARTPEPTRSSSYHYFAYRGRMGDGRRRS</sequence>
<proteinExistence type="predicted"/>
<reference evidence="1 2" key="1">
    <citation type="journal article" date="2023" name="bioRxiv">
        <title>High-quality genome assemblies of four members of thePodospora anserinaspecies complex.</title>
        <authorList>
            <person name="Ament-Velasquez S.L."/>
            <person name="Vogan A.A."/>
            <person name="Wallerman O."/>
            <person name="Hartmann F."/>
            <person name="Gautier V."/>
            <person name="Silar P."/>
            <person name="Giraud T."/>
            <person name="Johannesson H."/>
        </authorList>
    </citation>
    <scope>NUCLEOTIDE SEQUENCE [LARGE SCALE GENOMIC DNA]</scope>
    <source>
        <strain evidence="1 2">CBS 411.78</strain>
    </source>
</reference>
<comment type="caution">
    <text evidence="1">The sequence shown here is derived from an EMBL/GenBank/DDBJ whole genome shotgun (WGS) entry which is preliminary data.</text>
</comment>
<evidence type="ECO:0000313" key="2">
    <source>
        <dbReference type="Proteomes" id="UP001326199"/>
    </source>
</evidence>
<dbReference type="RefSeq" id="XP_062772111.1">
    <property type="nucleotide sequence ID" value="XM_062905486.1"/>
</dbReference>
<dbReference type="Proteomes" id="UP001326199">
    <property type="component" value="Unassembled WGS sequence"/>
</dbReference>
<organism evidence="1 2">
    <name type="scientific">Podospora pseudopauciseta</name>
    <dbReference type="NCBI Taxonomy" id="2093780"/>
    <lineage>
        <taxon>Eukaryota</taxon>
        <taxon>Fungi</taxon>
        <taxon>Dikarya</taxon>
        <taxon>Ascomycota</taxon>
        <taxon>Pezizomycotina</taxon>
        <taxon>Sordariomycetes</taxon>
        <taxon>Sordariomycetidae</taxon>
        <taxon>Sordariales</taxon>
        <taxon>Podosporaceae</taxon>
        <taxon>Podospora</taxon>
    </lineage>
</organism>
<protein>
    <submittedName>
        <fullName evidence="1">Uncharacterized protein</fullName>
    </submittedName>
</protein>
<keyword evidence="2" id="KW-1185">Reference proteome</keyword>
<evidence type="ECO:0000313" key="1">
    <source>
        <dbReference type="EMBL" id="KAK4674789.1"/>
    </source>
</evidence>
<dbReference type="GeneID" id="87925464"/>
<accession>A0ABR0I3G7</accession>
<dbReference type="EMBL" id="JAFFHB010000001">
    <property type="protein sequence ID" value="KAK4674789.1"/>
    <property type="molecule type" value="Genomic_DNA"/>
</dbReference>
<name>A0ABR0I3G7_9PEZI</name>
<gene>
    <name evidence="1" type="ORF">QC763_0027960</name>
</gene>